<proteinExistence type="predicted"/>
<dbReference type="EMBL" id="JANBPG010000319">
    <property type="protein sequence ID" value="KAJ1897593.1"/>
    <property type="molecule type" value="Genomic_DNA"/>
</dbReference>
<gene>
    <name evidence="1" type="ORF">LPJ66_003273</name>
</gene>
<evidence type="ECO:0000313" key="1">
    <source>
        <dbReference type="EMBL" id="KAJ1897593.1"/>
    </source>
</evidence>
<comment type="caution">
    <text evidence="1">The sequence shown here is derived from an EMBL/GenBank/DDBJ whole genome shotgun (WGS) entry which is preliminary data.</text>
</comment>
<protein>
    <submittedName>
        <fullName evidence="1">Uncharacterized protein</fullName>
    </submittedName>
</protein>
<sequence>MSSPAYPYEENIYTLYSNANCPFAQRALRAFYIAQVPHKVIEIDLTNKPDWYHLVNPQLKVPALRTPSGTILIESLVLSEFAADQFPDSHLLPSDATERAQLRLFVEIFSSRIIPNIFGSLRGTNAKEIEEKKAALLAGLKEVNGELVKQWERIGGDGALWLGDKVSLAEVNTVSFYNLLVAVEHHRGFAVPDTDEFAALHRWAAAFTKLPAYTEFKVDDDQAINKMKKFVPEAN</sequence>
<organism evidence="1 2">
    <name type="scientific">Kickxella alabastrina</name>
    <dbReference type="NCBI Taxonomy" id="61397"/>
    <lineage>
        <taxon>Eukaryota</taxon>
        <taxon>Fungi</taxon>
        <taxon>Fungi incertae sedis</taxon>
        <taxon>Zoopagomycota</taxon>
        <taxon>Kickxellomycotina</taxon>
        <taxon>Kickxellomycetes</taxon>
        <taxon>Kickxellales</taxon>
        <taxon>Kickxellaceae</taxon>
        <taxon>Kickxella</taxon>
    </lineage>
</organism>
<keyword evidence="2" id="KW-1185">Reference proteome</keyword>
<name>A0ACC1INC2_9FUNG</name>
<reference evidence="1" key="1">
    <citation type="submission" date="2022-07" db="EMBL/GenBank/DDBJ databases">
        <title>Phylogenomic reconstructions and comparative analyses of Kickxellomycotina fungi.</title>
        <authorList>
            <person name="Reynolds N.K."/>
            <person name="Stajich J.E."/>
            <person name="Barry K."/>
            <person name="Grigoriev I.V."/>
            <person name="Crous P."/>
            <person name="Smith M.E."/>
        </authorList>
    </citation>
    <scope>NUCLEOTIDE SEQUENCE</scope>
    <source>
        <strain evidence="1">Benny 63K</strain>
    </source>
</reference>
<accession>A0ACC1INC2</accession>
<dbReference type="Proteomes" id="UP001150581">
    <property type="component" value="Unassembled WGS sequence"/>
</dbReference>
<evidence type="ECO:0000313" key="2">
    <source>
        <dbReference type="Proteomes" id="UP001150581"/>
    </source>
</evidence>